<comment type="caution">
    <text evidence="2">The sequence shown here is derived from an EMBL/GenBank/DDBJ whole genome shotgun (WGS) entry which is preliminary data.</text>
</comment>
<sequence>MHTTQQQKFSNRRANYGLELRKPSSSSRTSTQSGSPSSELKQLAVSEELVSSIIKIVLSDQSLVTNIVKTVIESESVQRLVESVVDSRMAQCQERIDRLVTTNSMDEDEELGVQVHETDIYASHRLGKKLANRSRPLIVRFLRYKTRQEGLKNRSKLRTSAKYQKVYINEDQTRLNYDLYRYARKILEKRYIYTQNGVPYYVASDGYCYLLSSYQAIDELRIVELGDLVNLKQ</sequence>
<gene>
    <name evidence="2" type="ORF">OVA965_LOCUS10649</name>
    <name evidence="3" type="ORF">TMI583_LOCUS10645</name>
</gene>
<accession>A0A8S2DG61</accession>
<name>A0A8S2DG61_9BILA</name>
<dbReference type="AlphaFoldDB" id="A0A8S2DG61"/>
<evidence type="ECO:0000313" key="4">
    <source>
        <dbReference type="Proteomes" id="UP000677228"/>
    </source>
</evidence>
<feature type="region of interest" description="Disordered" evidence="1">
    <location>
        <begin position="1"/>
        <end position="39"/>
    </location>
</feature>
<dbReference type="Gene3D" id="3.30.70.1820">
    <property type="entry name" value="L1 transposable element, RRM domain"/>
    <property type="match status" value="1"/>
</dbReference>
<feature type="compositionally biased region" description="Polar residues" evidence="1">
    <location>
        <begin position="1"/>
        <end position="13"/>
    </location>
</feature>
<evidence type="ECO:0000256" key="1">
    <source>
        <dbReference type="SAM" id="MobiDB-lite"/>
    </source>
</evidence>
<evidence type="ECO:0000313" key="3">
    <source>
        <dbReference type="EMBL" id="CAF3698946.1"/>
    </source>
</evidence>
<dbReference type="EMBL" id="CAJOBA010003973">
    <property type="protein sequence ID" value="CAF3698946.1"/>
    <property type="molecule type" value="Genomic_DNA"/>
</dbReference>
<evidence type="ECO:0000313" key="2">
    <source>
        <dbReference type="EMBL" id="CAF0921542.1"/>
    </source>
</evidence>
<dbReference type="Proteomes" id="UP000682733">
    <property type="component" value="Unassembled WGS sequence"/>
</dbReference>
<dbReference type="EMBL" id="CAJNOK010003971">
    <property type="protein sequence ID" value="CAF0921542.1"/>
    <property type="molecule type" value="Genomic_DNA"/>
</dbReference>
<feature type="compositionally biased region" description="Low complexity" evidence="1">
    <location>
        <begin position="23"/>
        <end position="38"/>
    </location>
</feature>
<protein>
    <submittedName>
        <fullName evidence="2">Uncharacterized protein</fullName>
    </submittedName>
</protein>
<dbReference type="Proteomes" id="UP000677228">
    <property type="component" value="Unassembled WGS sequence"/>
</dbReference>
<proteinExistence type="predicted"/>
<reference evidence="2" key="1">
    <citation type="submission" date="2021-02" db="EMBL/GenBank/DDBJ databases">
        <authorList>
            <person name="Nowell W R."/>
        </authorList>
    </citation>
    <scope>NUCLEOTIDE SEQUENCE</scope>
</reference>
<organism evidence="2 4">
    <name type="scientific">Didymodactylos carnosus</name>
    <dbReference type="NCBI Taxonomy" id="1234261"/>
    <lineage>
        <taxon>Eukaryota</taxon>
        <taxon>Metazoa</taxon>
        <taxon>Spiralia</taxon>
        <taxon>Gnathifera</taxon>
        <taxon>Rotifera</taxon>
        <taxon>Eurotatoria</taxon>
        <taxon>Bdelloidea</taxon>
        <taxon>Philodinida</taxon>
        <taxon>Philodinidae</taxon>
        <taxon>Didymodactylos</taxon>
    </lineage>
</organism>